<evidence type="ECO:0000256" key="3">
    <source>
        <dbReference type="ARBA" id="ARBA00023157"/>
    </source>
</evidence>
<feature type="domain" description="Thioredoxin" evidence="5">
    <location>
        <begin position="326"/>
        <end position="473"/>
    </location>
</feature>
<proteinExistence type="predicted"/>
<comment type="subcellular location">
    <subcellularLocation>
        <location evidence="1">Cell envelope</location>
    </subcellularLocation>
</comment>
<evidence type="ECO:0000259" key="5">
    <source>
        <dbReference type="PROSITE" id="PS51352"/>
    </source>
</evidence>
<dbReference type="InterPro" id="IPR050553">
    <property type="entry name" value="Thioredoxin_ResA/DsbE_sf"/>
</dbReference>
<evidence type="ECO:0000313" key="7">
    <source>
        <dbReference type="Proteomes" id="UP000260644"/>
    </source>
</evidence>
<dbReference type="InterPro" id="IPR036249">
    <property type="entry name" value="Thioredoxin-like_sf"/>
</dbReference>
<keyword evidence="3" id="KW-1015">Disulfide bond</keyword>
<evidence type="ECO:0000256" key="4">
    <source>
        <dbReference type="ARBA" id="ARBA00023284"/>
    </source>
</evidence>
<sequence length="475" mass="54682">MINKSISQSFSLIISSILIGIISCSAPHANSYKIQNDSIVISGNLTEFLHFSYVNQNNDLIGVFITPDSTKTRFREVIYTNLPVRIAFDKNRNFSPAILYPGDEVEVSPHPQYADAYYFNGKHPNDLNFLTTLEHEKGYVFSSYNINNGINFNFFMNFIRDKYIERKSFNNQYSKDHPVTKALKFFSETDILYGYYDDLLSPYSTDNFDFNKVPVSYIDTLYSLKSAFNCDDCVISLNYLDACYFYNRFLCRDSLGKDNETYALYDTARNFFKGKTKDRVLFKLIKDNMNRGLPNFEVYLKRFTTDCYDSSYKKYIDSLYKRSMAITTADTILNTRFISVTGDTINWHEILTQNKGKVIYTDFWASWCVPCIALIPFSIRLDSTFKNKNISFIYISIDADKEKWLKAISKTGLNGIGTHYLMIESHNSALSRALGIPPIPHYLLMGKQSQVIAAKASRPNNPGLVFQLNKLSENK</sequence>
<comment type="caution">
    <text evidence="6">The sequence shown here is derived from an EMBL/GenBank/DDBJ whole genome shotgun (WGS) entry which is preliminary data.</text>
</comment>
<organism evidence="6 7">
    <name type="scientific">Chitinophaga silvatica</name>
    <dbReference type="NCBI Taxonomy" id="2282649"/>
    <lineage>
        <taxon>Bacteria</taxon>
        <taxon>Pseudomonadati</taxon>
        <taxon>Bacteroidota</taxon>
        <taxon>Chitinophagia</taxon>
        <taxon>Chitinophagales</taxon>
        <taxon>Chitinophagaceae</taxon>
        <taxon>Chitinophaga</taxon>
    </lineage>
</organism>
<name>A0A3E1Y3L5_9BACT</name>
<keyword evidence="7" id="KW-1185">Reference proteome</keyword>
<dbReference type="Gene3D" id="3.40.30.10">
    <property type="entry name" value="Glutaredoxin"/>
    <property type="match status" value="1"/>
</dbReference>
<dbReference type="AlphaFoldDB" id="A0A3E1Y3L5"/>
<dbReference type="InterPro" id="IPR013766">
    <property type="entry name" value="Thioredoxin_domain"/>
</dbReference>
<gene>
    <name evidence="6" type="ORF">DVR12_23935</name>
</gene>
<dbReference type="PANTHER" id="PTHR42852">
    <property type="entry name" value="THIOL:DISULFIDE INTERCHANGE PROTEIN DSBE"/>
    <property type="match status" value="1"/>
</dbReference>
<dbReference type="Proteomes" id="UP000260644">
    <property type="component" value="Unassembled WGS sequence"/>
</dbReference>
<evidence type="ECO:0000256" key="1">
    <source>
        <dbReference type="ARBA" id="ARBA00004196"/>
    </source>
</evidence>
<evidence type="ECO:0000256" key="2">
    <source>
        <dbReference type="ARBA" id="ARBA00022748"/>
    </source>
</evidence>
<evidence type="ECO:0000313" key="6">
    <source>
        <dbReference type="EMBL" id="RFS19288.1"/>
    </source>
</evidence>
<dbReference type="RefSeq" id="WP_116978341.1">
    <property type="nucleotide sequence ID" value="NZ_QPMM01000014.1"/>
</dbReference>
<reference evidence="6 7" key="1">
    <citation type="submission" date="2018-07" db="EMBL/GenBank/DDBJ databases">
        <title>Chitinophaga K2CV101002-2 sp. nov., isolated from a monsoon evergreen broad-leaved forest soil.</title>
        <authorList>
            <person name="Lv Y."/>
        </authorList>
    </citation>
    <scope>NUCLEOTIDE SEQUENCE [LARGE SCALE GENOMIC DNA]</scope>
    <source>
        <strain evidence="6 7">GDMCC 1.1288</strain>
    </source>
</reference>
<dbReference type="GO" id="GO:0030313">
    <property type="term" value="C:cell envelope"/>
    <property type="evidence" value="ECO:0007669"/>
    <property type="project" value="UniProtKB-SubCell"/>
</dbReference>
<dbReference type="OrthoDB" id="6399635at2"/>
<dbReference type="PANTHER" id="PTHR42852:SF6">
    <property type="entry name" value="THIOL:DISULFIDE INTERCHANGE PROTEIN DSBE"/>
    <property type="match status" value="1"/>
</dbReference>
<keyword evidence="4" id="KW-0676">Redox-active center</keyword>
<dbReference type="PROSITE" id="PS51352">
    <property type="entry name" value="THIOREDOXIN_2"/>
    <property type="match status" value="1"/>
</dbReference>
<dbReference type="CDD" id="cd02966">
    <property type="entry name" value="TlpA_like_family"/>
    <property type="match status" value="1"/>
</dbReference>
<protein>
    <submittedName>
        <fullName evidence="6">TlpA family protein disulfide reductase</fullName>
    </submittedName>
</protein>
<keyword evidence="2" id="KW-0201">Cytochrome c-type biogenesis</keyword>
<dbReference type="EMBL" id="QPMM01000014">
    <property type="protein sequence ID" value="RFS19288.1"/>
    <property type="molecule type" value="Genomic_DNA"/>
</dbReference>
<dbReference type="Pfam" id="PF13905">
    <property type="entry name" value="Thioredoxin_8"/>
    <property type="match status" value="1"/>
</dbReference>
<accession>A0A3E1Y3L5</accession>
<dbReference type="InterPro" id="IPR012336">
    <property type="entry name" value="Thioredoxin-like_fold"/>
</dbReference>
<dbReference type="GO" id="GO:0017004">
    <property type="term" value="P:cytochrome complex assembly"/>
    <property type="evidence" value="ECO:0007669"/>
    <property type="project" value="UniProtKB-KW"/>
</dbReference>
<dbReference type="PROSITE" id="PS51257">
    <property type="entry name" value="PROKAR_LIPOPROTEIN"/>
    <property type="match status" value="1"/>
</dbReference>
<dbReference type="SUPFAM" id="SSF52833">
    <property type="entry name" value="Thioredoxin-like"/>
    <property type="match status" value="1"/>
</dbReference>